<dbReference type="Proteomes" id="UP000487350">
    <property type="component" value="Unassembled WGS sequence"/>
</dbReference>
<dbReference type="OrthoDB" id="5398721at2"/>
<reference evidence="1 2" key="1">
    <citation type="submission" date="2019-11" db="EMBL/GenBank/DDBJ databases">
        <title>Caenimonas koreensis gen. nov., sp. nov., isolated from activated sludge.</title>
        <authorList>
            <person name="Seung H.R."/>
        </authorList>
    </citation>
    <scope>NUCLEOTIDE SEQUENCE [LARGE SCALE GENOMIC DNA]</scope>
    <source>
        <strain evidence="1 2">EMB320</strain>
    </source>
</reference>
<organism evidence="1 2">
    <name type="scientific">Caenimonas koreensis DSM 17982</name>
    <dbReference type="NCBI Taxonomy" id="1121255"/>
    <lineage>
        <taxon>Bacteria</taxon>
        <taxon>Pseudomonadati</taxon>
        <taxon>Pseudomonadota</taxon>
        <taxon>Betaproteobacteria</taxon>
        <taxon>Burkholderiales</taxon>
        <taxon>Comamonadaceae</taxon>
        <taxon>Caenimonas</taxon>
    </lineage>
</organism>
<dbReference type="RefSeq" id="WP_153585056.1">
    <property type="nucleotide sequence ID" value="NZ_WJBU01000009.1"/>
</dbReference>
<dbReference type="AlphaFoldDB" id="A0A844ATF3"/>
<evidence type="ECO:0000313" key="2">
    <source>
        <dbReference type="Proteomes" id="UP000487350"/>
    </source>
</evidence>
<comment type="caution">
    <text evidence="1">The sequence shown here is derived from an EMBL/GenBank/DDBJ whole genome shotgun (WGS) entry which is preliminary data.</text>
</comment>
<dbReference type="InterPro" id="IPR010260">
    <property type="entry name" value="AlpA"/>
</dbReference>
<dbReference type="EMBL" id="WJBU01000009">
    <property type="protein sequence ID" value="MRD47750.1"/>
    <property type="molecule type" value="Genomic_DNA"/>
</dbReference>
<gene>
    <name evidence="1" type="ORF">GHT07_10715</name>
</gene>
<name>A0A844ATF3_9BURK</name>
<keyword evidence="2" id="KW-1185">Reference proteome</keyword>
<sequence>MPHAQETTAFSSSPEPAFYRLADVIRITALSRSSIYRRIAAGEFPLQVSLGGRATGWRREALQAWIGDPAGFRPLTTCEVKRSLSGARVRQVSATAPGSPPNPG</sequence>
<dbReference type="Pfam" id="PF05930">
    <property type="entry name" value="Phage_AlpA"/>
    <property type="match status" value="1"/>
</dbReference>
<evidence type="ECO:0000313" key="1">
    <source>
        <dbReference type="EMBL" id="MRD47750.1"/>
    </source>
</evidence>
<proteinExistence type="predicted"/>
<dbReference type="Gene3D" id="1.10.238.160">
    <property type="match status" value="1"/>
</dbReference>
<protein>
    <submittedName>
        <fullName evidence="1">AlpA family phage regulatory protein</fullName>
    </submittedName>
</protein>
<accession>A0A844ATF3</accession>